<comment type="caution">
    <text evidence="4">The sequence shown here is derived from an EMBL/GenBank/DDBJ whole genome shotgun (WGS) entry which is preliminary data.</text>
</comment>
<dbReference type="Gene3D" id="2.10.260.10">
    <property type="match status" value="1"/>
</dbReference>
<proteinExistence type="inferred from homology"/>
<sequence>MDTAKLFTNGRSQAVRLPKEFRFDGDEVMIKRVGDAVVLLPRHGWRTLFDALDQFEPGFQLVRDQPAQQEREAIAP</sequence>
<dbReference type="InterPro" id="IPR007159">
    <property type="entry name" value="SpoVT-AbrB_dom"/>
</dbReference>
<dbReference type="GO" id="GO:0003677">
    <property type="term" value="F:DNA binding"/>
    <property type="evidence" value="ECO:0007669"/>
    <property type="project" value="UniProtKB-UniRule"/>
</dbReference>
<dbReference type="PROSITE" id="PS51740">
    <property type="entry name" value="SPOVT_ABRB"/>
    <property type="match status" value="1"/>
</dbReference>
<dbReference type="OrthoDB" id="9810009at2"/>
<reference evidence="4 5" key="1">
    <citation type="submission" date="2012-09" db="EMBL/GenBank/DDBJ databases">
        <title>Draft Genome Sequences of 6 Strains from Genus Thauera.</title>
        <authorList>
            <person name="Liu B."/>
            <person name="Shapleigh J.P."/>
            <person name="Frostegard A.H."/>
        </authorList>
    </citation>
    <scope>NUCLEOTIDE SEQUENCE [LARGE SCALE GENOMIC DNA]</scope>
    <source>
        <strain evidence="4 5">B4P</strain>
    </source>
</reference>
<dbReference type="RefSeq" id="WP_004361036.1">
    <property type="nucleotide sequence ID" value="NZ_AMXF01000048.1"/>
</dbReference>
<dbReference type="Proteomes" id="UP000013047">
    <property type="component" value="Unassembled WGS sequence"/>
</dbReference>
<name>N6ZSJ2_9RHOO</name>
<dbReference type="Pfam" id="PF04014">
    <property type="entry name" value="MazE_antitoxin"/>
    <property type="match status" value="1"/>
</dbReference>
<evidence type="ECO:0000259" key="3">
    <source>
        <dbReference type="PROSITE" id="PS51740"/>
    </source>
</evidence>
<feature type="domain" description="SpoVT-AbrB" evidence="3">
    <location>
        <begin position="4"/>
        <end position="44"/>
    </location>
</feature>
<organism evidence="4 5">
    <name type="scientific">Thauera phenylacetica B4P</name>
    <dbReference type="NCBI Taxonomy" id="1234382"/>
    <lineage>
        <taxon>Bacteria</taxon>
        <taxon>Pseudomonadati</taxon>
        <taxon>Pseudomonadota</taxon>
        <taxon>Betaproteobacteria</taxon>
        <taxon>Rhodocyclales</taxon>
        <taxon>Zoogloeaceae</taxon>
        <taxon>Thauera</taxon>
    </lineage>
</organism>
<dbReference type="InterPro" id="IPR051734">
    <property type="entry name" value="VapB_TA_antitoxins"/>
</dbReference>
<evidence type="ECO:0000256" key="1">
    <source>
        <dbReference type="ARBA" id="ARBA00007924"/>
    </source>
</evidence>
<evidence type="ECO:0000313" key="4">
    <source>
        <dbReference type="EMBL" id="ENO97442.1"/>
    </source>
</evidence>
<dbReference type="InterPro" id="IPR037914">
    <property type="entry name" value="SpoVT-AbrB_sf"/>
</dbReference>
<evidence type="ECO:0000313" key="5">
    <source>
        <dbReference type="Proteomes" id="UP000013047"/>
    </source>
</evidence>
<dbReference type="PANTHER" id="PTHR37550">
    <property type="entry name" value="ANTITOXIN VAPB1"/>
    <property type="match status" value="1"/>
</dbReference>
<dbReference type="InterPro" id="IPR047976">
    <property type="entry name" value="Anti_VapB2-like"/>
</dbReference>
<dbReference type="SMART" id="SM00966">
    <property type="entry name" value="SpoVT_AbrB"/>
    <property type="match status" value="1"/>
</dbReference>
<dbReference type="AlphaFoldDB" id="N6ZSJ2"/>
<accession>N6ZSJ2</accession>
<protein>
    <submittedName>
        <fullName evidence="4">Virulence associated protein B</fullName>
    </submittedName>
</protein>
<dbReference type="SUPFAM" id="SSF89447">
    <property type="entry name" value="AbrB/MazE/MraZ-like"/>
    <property type="match status" value="1"/>
</dbReference>
<comment type="similarity">
    <text evidence="1">Belongs to the VapB family.</text>
</comment>
<evidence type="ECO:0000256" key="2">
    <source>
        <dbReference type="PROSITE-ProRule" id="PRU01076"/>
    </source>
</evidence>
<keyword evidence="5" id="KW-1185">Reference proteome</keyword>
<dbReference type="PANTHER" id="PTHR37550:SF3">
    <property type="entry name" value="ANTITOXIN VAPB1"/>
    <property type="match status" value="1"/>
</dbReference>
<gene>
    <name evidence="4" type="ORF">C667_08925</name>
</gene>
<dbReference type="NCBIfam" id="NF040493">
    <property type="entry name" value="TA_anti_VapB"/>
    <property type="match status" value="1"/>
</dbReference>
<dbReference type="EMBL" id="AMXF01000048">
    <property type="protein sequence ID" value="ENO97442.1"/>
    <property type="molecule type" value="Genomic_DNA"/>
</dbReference>
<keyword evidence="2" id="KW-0238">DNA-binding</keyword>